<evidence type="ECO:0000256" key="10">
    <source>
        <dbReference type="ARBA" id="ARBA00023157"/>
    </source>
</evidence>
<evidence type="ECO:0000256" key="12">
    <source>
        <dbReference type="ARBA" id="ARBA00023180"/>
    </source>
</evidence>
<dbReference type="OMA" id="HMKTRVT"/>
<keyword evidence="7 18" id="KW-1133">Transmembrane helix</keyword>
<keyword evidence="5" id="KW-0597">Phosphoprotein</keyword>
<dbReference type="Gene3D" id="1.20.1070.10">
    <property type="entry name" value="Rhodopsin 7-helix transmembrane proteins"/>
    <property type="match status" value="1"/>
</dbReference>
<dbReference type="InterPro" id="IPR001244">
    <property type="entry name" value="Prostglndn_DP_rcpt"/>
</dbReference>
<feature type="transmembrane region" description="Helical" evidence="18">
    <location>
        <begin position="169"/>
        <end position="192"/>
    </location>
</feature>
<evidence type="ECO:0000256" key="15">
    <source>
        <dbReference type="ARBA" id="ARBA00031591"/>
    </source>
</evidence>
<evidence type="ECO:0000256" key="14">
    <source>
        <dbReference type="ARBA" id="ARBA00029815"/>
    </source>
</evidence>
<feature type="transmembrane region" description="Helical" evidence="18">
    <location>
        <begin position="83"/>
        <end position="107"/>
    </location>
</feature>
<dbReference type="GO" id="GO:0006954">
    <property type="term" value="P:inflammatory response"/>
    <property type="evidence" value="ECO:0007669"/>
    <property type="project" value="TreeGrafter"/>
</dbReference>
<feature type="compositionally biased region" description="Polar residues" evidence="17">
    <location>
        <begin position="12"/>
        <end position="28"/>
    </location>
</feature>
<evidence type="ECO:0000256" key="16">
    <source>
        <dbReference type="ARBA" id="ARBA00046395"/>
    </source>
</evidence>
<dbReference type="GO" id="GO:0007189">
    <property type="term" value="P:adenylate cyclase-activating G protein-coupled receptor signaling pathway"/>
    <property type="evidence" value="ECO:0007669"/>
    <property type="project" value="TreeGrafter"/>
</dbReference>
<evidence type="ECO:0000256" key="3">
    <source>
        <dbReference type="ARBA" id="ARBA00017628"/>
    </source>
</evidence>
<name>A0A401RZ76_CHIPU</name>
<keyword evidence="9 18" id="KW-0472">Membrane</keyword>
<dbReference type="PRINTS" id="PR00582">
    <property type="entry name" value="PRSTNOIDEP3R"/>
</dbReference>
<dbReference type="STRING" id="137246.A0A401RZ76"/>
<dbReference type="PROSITE" id="PS50262">
    <property type="entry name" value="G_PROTEIN_RECEP_F1_2"/>
    <property type="match status" value="1"/>
</dbReference>
<dbReference type="PRINTS" id="PR01788">
    <property type="entry name" value="PROSTANOIDR"/>
</dbReference>
<accession>A0A401RZ76</accession>
<comment type="caution">
    <text evidence="20">The sequence shown here is derived from an EMBL/GenBank/DDBJ whole genome shotgun (WGS) entry which is preliminary data.</text>
</comment>
<comment type="subcellular location">
    <subcellularLocation>
        <location evidence="1">Cell membrane</location>
        <topology evidence="1">Multi-pass membrane protein</topology>
    </subcellularLocation>
</comment>
<evidence type="ECO:0000256" key="2">
    <source>
        <dbReference type="ARBA" id="ARBA00015397"/>
    </source>
</evidence>
<keyword evidence="13" id="KW-0807">Transducer</keyword>
<feature type="domain" description="G-protein coupled receptors family 1 profile" evidence="19">
    <location>
        <begin position="61"/>
        <end position="340"/>
    </location>
</feature>
<evidence type="ECO:0000256" key="7">
    <source>
        <dbReference type="ARBA" id="ARBA00022989"/>
    </source>
</evidence>
<feature type="transmembrane region" description="Helical" evidence="18">
    <location>
        <begin position="48"/>
        <end position="71"/>
    </location>
</feature>
<evidence type="ECO:0000256" key="17">
    <source>
        <dbReference type="SAM" id="MobiDB-lite"/>
    </source>
</evidence>
<dbReference type="PANTHER" id="PTHR11866:SF10">
    <property type="entry name" value="PROSTAGLANDIN E2 RECEPTOR EP3 SUBTYPE"/>
    <property type="match status" value="1"/>
</dbReference>
<evidence type="ECO:0000259" key="19">
    <source>
        <dbReference type="PROSITE" id="PS50262"/>
    </source>
</evidence>
<evidence type="ECO:0000256" key="13">
    <source>
        <dbReference type="ARBA" id="ARBA00023224"/>
    </source>
</evidence>
<reference evidence="20 21" key="1">
    <citation type="journal article" date="2018" name="Nat. Ecol. Evol.">
        <title>Shark genomes provide insights into elasmobranch evolution and the origin of vertebrates.</title>
        <authorList>
            <person name="Hara Y"/>
            <person name="Yamaguchi K"/>
            <person name="Onimaru K"/>
            <person name="Kadota M"/>
            <person name="Koyanagi M"/>
            <person name="Keeley SD"/>
            <person name="Tatsumi K"/>
            <person name="Tanaka K"/>
            <person name="Motone F"/>
            <person name="Kageyama Y"/>
            <person name="Nozu R"/>
            <person name="Adachi N"/>
            <person name="Nishimura O"/>
            <person name="Nakagawa R"/>
            <person name="Tanegashima C"/>
            <person name="Kiyatake I"/>
            <person name="Matsumoto R"/>
            <person name="Murakumo K"/>
            <person name="Nishida K"/>
            <person name="Terakita A"/>
            <person name="Kuratani S"/>
            <person name="Sato K"/>
            <person name="Hyodo S Kuraku.S."/>
        </authorList>
    </citation>
    <scope>NUCLEOTIDE SEQUENCE [LARGE SCALE GENOMIC DNA]</scope>
</reference>
<dbReference type="AlphaFoldDB" id="A0A401RZ76"/>
<evidence type="ECO:0000256" key="4">
    <source>
        <dbReference type="ARBA" id="ARBA00022475"/>
    </source>
</evidence>
<feature type="region of interest" description="Disordered" evidence="17">
    <location>
        <begin position="1"/>
        <end position="28"/>
    </location>
</feature>
<dbReference type="InterPro" id="IPR017452">
    <property type="entry name" value="GPCR_Rhodpsn_7TM"/>
</dbReference>
<dbReference type="OrthoDB" id="5959154at2759"/>
<evidence type="ECO:0000256" key="18">
    <source>
        <dbReference type="SAM" id="Phobius"/>
    </source>
</evidence>
<evidence type="ECO:0000313" key="20">
    <source>
        <dbReference type="EMBL" id="GCC23398.1"/>
    </source>
</evidence>
<feature type="transmembrane region" description="Helical" evidence="18">
    <location>
        <begin position="127"/>
        <end position="149"/>
    </location>
</feature>
<dbReference type="InterPro" id="IPR000276">
    <property type="entry name" value="GPCR_Rhodpsn"/>
</dbReference>
<organism evidence="20 21">
    <name type="scientific">Chiloscyllium punctatum</name>
    <name type="common">Brownbanded bambooshark</name>
    <name type="synonym">Hemiscyllium punctatum</name>
    <dbReference type="NCBI Taxonomy" id="137246"/>
    <lineage>
        <taxon>Eukaryota</taxon>
        <taxon>Metazoa</taxon>
        <taxon>Chordata</taxon>
        <taxon>Craniata</taxon>
        <taxon>Vertebrata</taxon>
        <taxon>Chondrichthyes</taxon>
        <taxon>Elasmobranchii</taxon>
        <taxon>Galeomorphii</taxon>
        <taxon>Galeoidea</taxon>
        <taxon>Orectolobiformes</taxon>
        <taxon>Hemiscylliidae</taxon>
        <taxon>Chiloscyllium</taxon>
    </lineage>
</organism>
<comment type="subunit">
    <text evidence="16">Interacts (via C-terminus) with MKLN1.</text>
</comment>
<evidence type="ECO:0000256" key="1">
    <source>
        <dbReference type="ARBA" id="ARBA00004651"/>
    </source>
</evidence>
<dbReference type="GO" id="GO:0005886">
    <property type="term" value="C:plasma membrane"/>
    <property type="evidence" value="ECO:0007669"/>
    <property type="project" value="UniProtKB-SubCell"/>
</dbReference>
<dbReference type="PRINTS" id="PR00237">
    <property type="entry name" value="GPCRRHODOPSN"/>
</dbReference>
<dbReference type="Pfam" id="PF00001">
    <property type="entry name" value="7tm_1"/>
    <property type="match status" value="1"/>
</dbReference>
<evidence type="ECO:0000256" key="11">
    <source>
        <dbReference type="ARBA" id="ARBA00023170"/>
    </source>
</evidence>
<dbReference type="FunFam" id="1.20.1070.10:FF:000163">
    <property type="entry name" value="Thromboxane A2 receptor"/>
    <property type="match status" value="1"/>
</dbReference>
<proteinExistence type="predicted"/>
<evidence type="ECO:0000256" key="9">
    <source>
        <dbReference type="ARBA" id="ARBA00023136"/>
    </source>
</evidence>
<keyword evidence="4" id="KW-1003">Cell membrane</keyword>
<feature type="transmembrane region" description="Helical" evidence="18">
    <location>
        <begin position="212"/>
        <end position="245"/>
    </location>
</feature>
<evidence type="ECO:0000256" key="6">
    <source>
        <dbReference type="ARBA" id="ARBA00022692"/>
    </source>
</evidence>
<keyword evidence="21" id="KW-1185">Reference proteome</keyword>
<dbReference type="Proteomes" id="UP000287033">
    <property type="component" value="Unassembled WGS sequence"/>
</dbReference>
<dbReference type="InterPro" id="IPR008365">
    <property type="entry name" value="Prostanoid_rcpt"/>
</dbReference>
<evidence type="ECO:0000313" key="21">
    <source>
        <dbReference type="Proteomes" id="UP000287033"/>
    </source>
</evidence>
<feature type="transmembrane region" description="Helical" evidence="18">
    <location>
        <begin position="266"/>
        <end position="288"/>
    </location>
</feature>
<evidence type="ECO:0000256" key="5">
    <source>
        <dbReference type="ARBA" id="ARBA00022553"/>
    </source>
</evidence>
<dbReference type="GO" id="GO:0007204">
    <property type="term" value="P:positive regulation of cytosolic calcium ion concentration"/>
    <property type="evidence" value="ECO:0007669"/>
    <property type="project" value="TreeGrafter"/>
</dbReference>
<keyword evidence="6 18" id="KW-0812">Transmembrane</keyword>
<dbReference type="GO" id="GO:0004960">
    <property type="term" value="F:thromboxane receptor activity"/>
    <property type="evidence" value="ECO:0007669"/>
    <property type="project" value="UniProtKB-ARBA"/>
</dbReference>
<dbReference type="EMBL" id="BEZZ01000028">
    <property type="protein sequence ID" value="GCC23398.1"/>
    <property type="molecule type" value="Genomic_DNA"/>
</dbReference>
<protein>
    <recommendedName>
        <fullName evidence="2">Prostaglandin E2 receptor EP3 subtype</fullName>
    </recommendedName>
    <alternativeName>
        <fullName evidence="15">Prostanoid EP3 receptor</fullName>
    </alternativeName>
    <alternativeName>
        <fullName evidence="14">Prostanoid TP receptor</fullName>
    </alternativeName>
    <alternativeName>
        <fullName evidence="3">Thromboxane A2 receptor</fullName>
    </alternativeName>
</protein>
<dbReference type="GO" id="GO:0004957">
    <property type="term" value="F:prostaglandin E receptor activity"/>
    <property type="evidence" value="ECO:0007669"/>
    <property type="project" value="InterPro"/>
</dbReference>
<dbReference type="PRINTS" id="PR00428">
    <property type="entry name" value="PROSTAGLNDNR"/>
</dbReference>
<keyword evidence="10" id="KW-1015">Disulfide bond</keyword>
<sequence>MDLQCVRPQPRHWNQSEESSMWGGFNSSSEQPNNKSSVFAAECVSVSVFFPVTMMIAGIVGNTLALLLVYRSYHKKENKRKKSFLLIIGALALTDLTGKLLISPVVISVYMTNRQWSRVDPSGNLCSFFGVCMTTFGLCPLFLASAMAIERTLAIHAPQYYSHHMTTRLTKLVVLSIWLGVVAFALLPIAGVGKYTLQWPGTWCFINTGNHILGNTIFASTFTVLGITSLLVTLSCNVATIRGLVVRCKKKLTTSNRQWERITVETLMQLMGIMCVLSVCWSPLLVLMSKMIYTESSSDHCYSSPNNISGLNNVLQADCNFLLTAIRLASLNQILDPWIYLLLREILLRKVCQVANAVTNCSVEGFKEIPVTVEPRDQEKKQTT</sequence>
<dbReference type="GO" id="GO:0014827">
    <property type="term" value="P:intestine smooth muscle contraction"/>
    <property type="evidence" value="ECO:0007669"/>
    <property type="project" value="TreeGrafter"/>
</dbReference>
<keyword evidence="8" id="KW-0297">G-protein coupled receptor</keyword>
<dbReference type="GO" id="GO:0007200">
    <property type="term" value="P:phospholipase C-activating G protein-coupled receptor signaling pathway"/>
    <property type="evidence" value="ECO:0007669"/>
    <property type="project" value="TreeGrafter"/>
</dbReference>
<keyword evidence="11" id="KW-0675">Receptor</keyword>
<dbReference type="PANTHER" id="PTHR11866">
    <property type="entry name" value="G-PROTEIN COUPLED RECEPTOR FAMILY 1 MEMBER"/>
    <property type="match status" value="1"/>
</dbReference>
<keyword evidence="12" id="KW-0325">Glycoprotein</keyword>
<evidence type="ECO:0000256" key="8">
    <source>
        <dbReference type="ARBA" id="ARBA00023040"/>
    </source>
</evidence>
<dbReference type="SUPFAM" id="SSF81321">
    <property type="entry name" value="Family A G protein-coupled receptor-like"/>
    <property type="match status" value="1"/>
</dbReference>
<dbReference type="InterPro" id="IPR000265">
    <property type="entry name" value="Prostglndn_EP3_rcpt"/>
</dbReference>
<dbReference type="GO" id="GO:0060455">
    <property type="term" value="P:negative regulation of gastric acid secretion"/>
    <property type="evidence" value="ECO:0007669"/>
    <property type="project" value="TreeGrafter"/>
</dbReference>
<gene>
    <name evidence="20" type="ORF">chiPu_0001793</name>
</gene>